<name>A0A1R4H5I2_9GAMM</name>
<keyword evidence="1" id="KW-0812">Transmembrane</keyword>
<dbReference type="Proteomes" id="UP000195442">
    <property type="component" value="Unassembled WGS sequence"/>
</dbReference>
<evidence type="ECO:0000313" key="2">
    <source>
        <dbReference type="EMBL" id="SJM91504.1"/>
    </source>
</evidence>
<protein>
    <submittedName>
        <fullName evidence="2">Uncharacterized protein</fullName>
    </submittedName>
</protein>
<keyword evidence="1" id="KW-1133">Transmembrane helix</keyword>
<keyword evidence="3" id="KW-1185">Reference proteome</keyword>
<evidence type="ECO:0000256" key="1">
    <source>
        <dbReference type="SAM" id="Phobius"/>
    </source>
</evidence>
<feature type="transmembrane region" description="Helical" evidence="1">
    <location>
        <begin position="9"/>
        <end position="27"/>
    </location>
</feature>
<reference evidence="3" key="1">
    <citation type="submission" date="2017-02" db="EMBL/GenBank/DDBJ databases">
        <authorList>
            <person name="Daims H."/>
        </authorList>
    </citation>
    <scope>NUCLEOTIDE SEQUENCE [LARGE SCALE GENOMIC DNA]</scope>
</reference>
<dbReference type="OrthoDB" id="5573658at2"/>
<dbReference type="EMBL" id="FUKJ01000144">
    <property type="protein sequence ID" value="SJM91504.1"/>
    <property type="molecule type" value="Genomic_DNA"/>
</dbReference>
<feature type="transmembrane region" description="Helical" evidence="1">
    <location>
        <begin position="67"/>
        <end position="88"/>
    </location>
</feature>
<proteinExistence type="predicted"/>
<organism evidence="2 3">
    <name type="scientific">Crenothrix polyspora</name>
    <dbReference type="NCBI Taxonomy" id="360316"/>
    <lineage>
        <taxon>Bacteria</taxon>
        <taxon>Pseudomonadati</taxon>
        <taxon>Pseudomonadota</taxon>
        <taxon>Gammaproteobacteria</taxon>
        <taxon>Methylococcales</taxon>
        <taxon>Crenotrichaceae</taxon>
        <taxon>Crenothrix</taxon>
    </lineage>
</organism>
<gene>
    <name evidence="2" type="ORF">CRENPOLYSF2_2280002</name>
</gene>
<keyword evidence="1" id="KW-0472">Membrane</keyword>
<feature type="transmembrane region" description="Helical" evidence="1">
    <location>
        <begin position="125"/>
        <end position="144"/>
    </location>
</feature>
<dbReference type="RefSeq" id="WP_087146561.1">
    <property type="nucleotide sequence ID" value="NZ_FUKJ01000144.1"/>
</dbReference>
<dbReference type="AlphaFoldDB" id="A0A1R4H5I2"/>
<accession>A0A1R4H5I2</accession>
<sequence length="145" mass="16464">MTSITFKQIIYRLSIMGVILGILINTYDILIGTFLETLHILFEVIESILDKIVESVFHTGIHDTQTIVFYLMLAGGLAIIYYLSHAILNLYHALMDTSQSCVDACRRGKIGAELYWHDLPLLNKITWIGCLMAVFILSLMFFGLM</sequence>
<evidence type="ECO:0000313" key="3">
    <source>
        <dbReference type="Proteomes" id="UP000195442"/>
    </source>
</evidence>